<organism evidence="2 3">
    <name type="scientific">Actinomadura litoris</name>
    <dbReference type="NCBI Taxonomy" id="2678616"/>
    <lineage>
        <taxon>Bacteria</taxon>
        <taxon>Bacillati</taxon>
        <taxon>Actinomycetota</taxon>
        <taxon>Actinomycetes</taxon>
        <taxon>Streptosporangiales</taxon>
        <taxon>Thermomonosporaceae</taxon>
        <taxon>Actinomadura</taxon>
    </lineage>
</organism>
<sequence length="170" mass="19723">METRPDPARVRLAEHMDERRRDLGRQRGERFSWDEVAVKAGLHRETLRNIRLHGRPMRDTTKDGIEDALQWERGSIDAILQGGDPTPAGPAAEDSLDRLDRLFHERKSDPSVRARLEATLEDDSRKDGHETPQERLERLDRLWRLWRDDQGERGTVLRGLLETWGDSEAS</sequence>
<dbReference type="AlphaFoldDB" id="A0A7K1LAP9"/>
<dbReference type="Proteomes" id="UP000432015">
    <property type="component" value="Unassembled WGS sequence"/>
</dbReference>
<protein>
    <submittedName>
        <fullName evidence="2">Uncharacterized protein</fullName>
    </submittedName>
</protein>
<feature type="region of interest" description="Disordered" evidence="1">
    <location>
        <begin position="1"/>
        <end position="23"/>
    </location>
</feature>
<dbReference type="EMBL" id="WOFH01000014">
    <property type="protein sequence ID" value="MUN41502.1"/>
    <property type="molecule type" value="Genomic_DNA"/>
</dbReference>
<feature type="region of interest" description="Disordered" evidence="1">
    <location>
        <begin position="113"/>
        <end position="133"/>
    </location>
</feature>
<name>A0A7K1LAP9_9ACTN</name>
<accession>A0A7K1LAP9</accession>
<proteinExistence type="predicted"/>
<evidence type="ECO:0000313" key="3">
    <source>
        <dbReference type="Proteomes" id="UP000432015"/>
    </source>
</evidence>
<gene>
    <name evidence="2" type="ORF">GNZ18_33650</name>
</gene>
<evidence type="ECO:0000256" key="1">
    <source>
        <dbReference type="SAM" id="MobiDB-lite"/>
    </source>
</evidence>
<comment type="caution">
    <text evidence="2">The sequence shown here is derived from an EMBL/GenBank/DDBJ whole genome shotgun (WGS) entry which is preliminary data.</text>
</comment>
<keyword evidence="3" id="KW-1185">Reference proteome</keyword>
<reference evidence="2 3" key="1">
    <citation type="submission" date="2019-11" db="EMBL/GenBank/DDBJ databases">
        <authorList>
            <person name="Cao P."/>
        </authorList>
    </citation>
    <scope>NUCLEOTIDE SEQUENCE [LARGE SCALE GENOMIC DNA]</scope>
    <source>
        <strain evidence="2 3">NEAU-AAG5</strain>
    </source>
</reference>
<evidence type="ECO:0000313" key="2">
    <source>
        <dbReference type="EMBL" id="MUN41502.1"/>
    </source>
</evidence>
<dbReference type="RefSeq" id="WP_156220671.1">
    <property type="nucleotide sequence ID" value="NZ_WOFH01000014.1"/>
</dbReference>